<keyword evidence="4" id="KW-0812">Transmembrane</keyword>
<evidence type="ECO:0000256" key="4">
    <source>
        <dbReference type="SAM" id="Phobius"/>
    </source>
</evidence>
<dbReference type="PANTHER" id="PTHR47514:SF1">
    <property type="entry name" value="TRANSKETOLASE N-TERMINAL SECTION-RELATED"/>
    <property type="match status" value="1"/>
</dbReference>
<dbReference type="SUPFAM" id="SSF52518">
    <property type="entry name" value="Thiamin diphosphate-binding fold (THDP-binding)"/>
    <property type="match status" value="1"/>
</dbReference>
<reference evidence="6" key="1">
    <citation type="submission" date="2018-05" db="EMBL/GenBank/DDBJ databases">
        <authorList>
            <person name="Lanie J.A."/>
            <person name="Ng W.-L."/>
            <person name="Kazmierczak K.M."/>
            <person name="Andrzejewski T.M."/>
            <person name="Davidsen T.M."/>
            <person name="Wayne K.J."/>
            <person name="Tettelin H."/>
            <person name="Glass J.I."/>
            <person name="Rusch D."/>
            <person name="Podicherti R."/>
            <person name="Tsui H.-C.T."/>
            <person name="Winkler M.E."/>
        </authorList>
    </citation>
    <scope>NUCLEOTIDE SEQUENCE</scope>
</reference>
<protein>
    <recommendedName>
        <fullName evidence="5">Transketolase N-terminal domain-containing protein</fullName>
    </recommendedName>
</protein>
<gene>
    <name evidence="6" type="ORF">METZ01_LOCUS90323</name>
</gene>
<comment type="similarity">
    <text evidence="2">Belongs to the transketolase family.</text>
</comment>
<evidence type="ECO:0000256" key="2">
    <source>
        <dbReference type="ARBA" id="ARBA00007131"/>
    </source>
</evidence>
<keyword evidence="4" id="KW-1133">Transmembrane helix</keyword>
<accession>A0A381VAS7</accession>
<dbReference type="AlphaFoldDB" id="A0A381VAS7"/>
<proteinExistence type="inferred from homology"/>
<evidence type="ECO:0000256" key="1">
    <source>
        <dbReference type="ARBA" id="ARBA00001964"/>
    </source>
</evidence>
<evidence type="ECO:0000259" key="5">
    <source>
        <dbReference type="Pfam" id="PF00456"/>
    </source>
</evidence>
<evidence type="ECO:0000256" key="3">
    <source>
        <dbReference type="ARBA" id="ARBA00023052"/>
    </source>
</evidence>
<comment type="cofactor">
    <cofactor evidence="1">
        <name>thiamine diphosphate</name>
        <dbReference type="ChEBI" id="CHEBI:58937"/>
    </cofactor>
</comment>
<keyword evidence="4" id="KW-0472">Membrane</keyword>
<evidence type="ECO:0000313" key="6">
    <source>
        <dbReference type="EMBL" id="SVA37469.1"/>
    </source>
</evidence>
<feature type="domain" description="Transketolase N-terminal" evidence="5">
    <location>
        <begin position="22"/>
        <end position="267"/>
    </location>
</feature>
<dbReference type="InterPro" id="IPR005474">
    <property type="entry name" value="Transketolase_N"/>
</dbReference>
<dbReference type="InterPro" id="IPR029061">
    <property type="entry name" value="THDP-binding"/>
</dbReference>
<name>A0A381VAS7_9ZZZZ</name>
<dbReference type="EMBL" id="UINC01008319">
    <property type="protein sequence ID" value="SVA37469.1"/>
    <property type="molecule type" value="Genomic_DNA"/>
</dbReference>
<dbReference type="CDD" id="cd02012">
    <property type="entry name" value="TPP_TK"/>
    <property type="match status" value="1"/>
</dbReference>
<dbReference type="Pfam" id="PF00456">
    <property type="entry name" value="Transketolase_N"/>
    <property type="match status" value="1"/>
</dbReference>
<dbReference type="PANTHER" id="PTHR47514">
    <property type="entry name" value="TRANSKETOLASE N-TERMINAL SECTION-RELATED"/>
    <property type="match status" value="1"/>
</dbReference>
<feature type="transmembrane region" description="Helical" evidence="4">
    <location>
        <begin position="119"/>
        <end position="138"/>
    </location>
</feature>
<keyword evidence="3" id="KW-0786">Thiamine pyrophosphate</keyword>
<dbReference type="Gene3D" id="3.40.50.970">
    <property type="match status" value="1"/>
</dbReference>
<organism evidence="6">
    <name type="scientific">marine metagenome</name>
    <dbReference type="NCBI Taxonomy" id="408172"/>
    <lineage>
        <taxon>unclassified sequences</taxon>
        <taxon>metagenomes</taxon>
        <taxon>ecological metagenomes</taxon>
    </lineage>
</organism>
<sequence>MVSNKAEIEKIENYAFNMRKHILNMSLAAGAYSSHLGGGLSIVDITATLFGAVMNHDKKKPQWPDRDRFILSKGHGCLGYYSALCESGYLTEDDLKTFEQPGSVLLGHPVRNLSLGIDFSTGSLGMGLSLGIGVALSVKMKKRKSRIFVLMGDGETNEGSVWEGVMAASQYQLNNLIAIIDKNGYQQTGTNKEIMCIGDIATKFEGFGWKVKVVDGHSVNELYDALNSENNSNKPLVVIANTVKGKGISFAENNNDWHHIVLTKANYDEAMEGLLESGGEV</sequence>